<reference evidence="1" key="1">
    <citation type="journal article" date="2021" name="Proc. Natl. Acad. Sci. U.S.A.">
        <title>A Catalog of Tens of Thousands of Viruses from Human Metagenomes Reveals Hidden Associations with Chronic Diseases.</title>
        <authorList>
            <person name="Tisza M.J."/>
            <person name="Buck C.B."/>
        </authorList>
    </citation>
    <scope>NUCLEOTIDE SEQUENCE</scope>
    <source>
        <strain evidence="1">CtHMa1</strain>
    </source>
</reference>
<dbReference type="SUPFAM" id="SSF69279">
    <property type="entry name" value="Phage tail proteins"/>
    <property type="match status" value="1"/>
</dbReference>
<organism evidence="1">
    <name type="scientific">Myoviridae sp. ctHMa1</name>
    <dbReference type="NCBI Taxonomy" id="2827671"/>
    <lineage>
        <taxon>Viruses</taxon>
        <taxon>Duplodnaviria</taxon>
        <taxon>Heunggongvirae</taxon>
        <taxon>Uroviricota</taxon>
        <taxon>Caudoviricetes</taxon>
    </lineage>
</organism>
<dbReference type="Pfam" id="PF09393">
    <property type="entry name" value="DUF2001"/>
    <property type="match status" value="1"/>
</dbReference>
<dbReference type="Gene3D" id="2.30.110.40">
    <property type="entry name" value="Phage tail tube protein"/>
    <property type="match status" value="1"/>
</dbReference>
<dbReference type="EMBL" id="BK032590">
    <property type="protein sequence ID" value="DAF49868.1"/>
    <property type="molecule type" value="Genomic_DNA"/>
</dbReference>
<proteinExistence type="predicted"/>
<evidence type="ECO:0000313" key="1">
    <source>
        <dbReference type="EMBL" id="DAF49868.1"/>
    </source>
</evidence>
<accession>A0A8S5SFL3</accession>
<name>A0A8S5SFL3_9CAUD</name>
<protein>
    <submittedName>
        <fullName evidence="1">Tail tube protein</fullName>
    </submittedName>
</protein>
<sequence>MAESIRGNKTLSGTWGELWIDGEKIFEFSKIELKVTANREDVQIGIDVDSKITGLKGEGSYTVKKVYTRAKAILESWKKGKDVRCQIIAKLKDPDAVNGQTERWSANNVWHTELPVVNWEKGGIVEEETSIGFTPSDLQNLDQIAA</sequence>
<dbReference type="InterPro" id="IPR038628">
    <property type="entry name" value="XkdM-like_sf"/>
</dbReference>
<dbReference type="InterPro" id="IPR018989">
    <property type="entry name" value="DUF2001"/>
</dbReference>